<dbReference type="eggNOG" id="arCOG01381">
    <property type="taxonomic scope" value="Archaea"/>
</dbReference>
<evidence type="ECO:0000313" key="3">
    <source>
        <dbReference type="Proteomes" id="UP000001975"/>
    </source>
</evidence>
<accession>Q18EK2</accession>
<protein>
    <recommendedName>
        <fullName evidence="1">Glycosyltransferase 2-like domain-containing protein</fullName>
    </recommendedName>
</protein>
<dbReference type="Pfam" id="PF00535">
    <property type="entry name" value="Glycos_transf_2"/>
    <property type="match status" value="1"/>
</dbReference>
<dbReference type="Gene3D" id="3.90.550.10">
    <property type="entry name" value="Spore Coat Polysaccharide Biosynthesis Protein SpsA, Chain A"/>
    <property type="match status" value="1"/>
</dbReference>
<keyword evidence="3" id="KW-1185">Reference proteome</keyword>
<dbReference type="InterPro" id="IPR001173">
    <property type="entry name" value="Glyco_trans_2-like"/>
</dbReference>
<dbReference type="RefSeq" id="WP_011572713.1">
    <property type="nucleotide sequence ID" value="NC_008212.1"/>
</dbReference>
<dbReference type="CDD" id="cd00761">
    <property type="entry name" value="Glyco_tranf_GTA_type"/>
    <property type="match status" value="1"/>
</dbReference>
<evidence type="ECO:0000313" key="2">
    <source>
        <dbReference type="EMBL" id="CAJ53622.1"/>
    </source>
</evidence>
<dbReference type="SUPFAM" id="SSF53448">
    <property type="entry name" value="Nucleotide-diphospho-sugar transferases"/>
    <property type="match status" value="1"/>
</dbReference>
<sequence length="296" mass="34471">MSNVAVCTTVFKRIEKLNELLHSIDPEIISSVYIADDGECTDRKDEIYSHQFQFDLEVFDLEFDSGLGAGRHKIVQESNEEFILLMDCDMKMPKNTHVLLEQLNEDTSIGGVCGAFAESERIYTSGCLDIYQDDDINIDIRQNKKIEFLAGYPFIEFDMIANGAMFRRECLEDYCWDPEYVIGREHADFYIGHKMQTDWKFGLCPSVHFPHNPGGSEDFLSHRWSNNKYKQAEEYLLKKWGFERYNQLDDNWLDVYDPRFGMHSNPSIFDMAYHTYESEGIISLISSVIEFGKKKL</sequence>
<dbReference type="EMBL" id="AM180088">
    <property type="protein sequence ID" value="CAJ53622.1"/>
    <property type="molecule type" value="Genomic_DNA"/>
</dbReference>
<name>Q18EK2_HALWD</name>
<evidence type="ECO:0000259" key="1">
    <source>
        <dbReference type="Pfam" id="PF00535"/>
    </source>
</evidence>
<gene>
    <name evidence="2" type="ordered locus">HQ_3531A</name>
</gene>
<organism evidence="2 3">
    <name type="scientific">Haloquadratum walsbyi (strain DSM 16790 / HBSQ001)</name>
    <dbReference type="NCBI Taxonomy" id="362976"/>
    <lineage>
        <taxon>Archaea</taxon>
        <taxon>Methanobacteriati</taxon>
        <taxon>Methanobacteriota</taxon>
        <taxon>Stenosarchaea group</taxon>
        <taxon>Halobacteria</taxon>
        <taxon>Halobacteriales</taxon>
        <taxon>Haloferacaceae</taxon>
        <taxon>Haloquadratum</taxon>
    </lineage>
</organism>
<proteinExistence type="predicted"/>
<dbReference type="GeneID" id="4193530"/>
<dbReference type="HOGENOM" id="CLU_989074_0_0_2"/>
<dbReference type="Proteomes" id="UP000001975">
    <property type="component" value="Chromosome"/>
</dbReference>
<dbReference type="AlphaFoldDB" id="Q18EK2"/>
<dbReference type="InterPro" id="IPR029044">
    <property type="entry name" value="Nucleotide-diphossugar_trans"/>
</dbReference>
<feature type="domain" description="Glycosyltransferase 2-like" evidence="1">
    <location>
        <begin position="7"/>
        <end position="172"/>
    </location>
</feature>
<reference evidence="2 3" key="1">
    <citation type="journal article" date="2006" name="BMC Genomics">
        <title>The genome of the square archaeon Haloquadratum walsbyi: life at the limits of water activity.</title>
        <authorList>
            <person name="Bolhuis H.H."/>
            <person name="Palm P.P."/>
            <person name="Wende A.W."/>
            <person name="Falb M.M."/>
            <person name="Rampp M.M."/>
            <person name="Rodriguez-Valera F.F."/>
            <person name="Pfeiffer F.F."/>
            <person name="Oesterhelt D.D."/>
        </authorList>
    </citation>
    <scope>NUCLEOTIDE SEQUENCE [LARGE SCALE GENOMIC DNA]</scope>
    <source>
        <strain evidence="3">DSM 16790 / HBSQ001</strain>
    </source>
</reference>
<dbReference type="KEGG" id="hwa:HQ_3531A"/>